<comment type="caution">
    <text evidence="2">The sequence shown here is derived from an EMBL/GenBank/DDBJ whole genome shotgun (WGS) entry which is preliminary data.</text>
</comment>
<keyword evidence="1" id="KW-0732">Signal</keyword>
<accession>A0ABQ3T4N4</accession>
<name>A0ABQ3T4N4_9ACTN</name>
<protein>
    <recommendedName>
        <fullName evidence="4">DUF4352 domain-containing protein</fullName>
    </recommendedName>
</protein>
<dbReference type="EMBL" id="BNED01000005">
    <property type="protein sequence ID" value="GHI75356.1"/>
    <property type="molecule type" value="Genomic_DNA"/>
</dbReference>
<dbReference type="Proteomes" id="UP000608522">
    <property type="component" value="Unassembled WGS sequence"/>
</dbReference>
<keyword evidence="3" id="KW-1185">Reference proteome</keyword>
<evidence type="ECO:0000256" key="1">
    <source>
        <dbReference type="SAM" id="SignalP"/>
    </source>
</evidence>
<dbReference type="RefSeq" id="WP_202197815.1">
    <property type="nucleotide sequence ID" value="NZ_BAAATO010000004.1"/>
</dbReference>
<evidence type="ECO:0008006" key="4">
    <source>
        <dbReference type="Google" id="ProtNLM"/>
    </source>
</evidence>
<evidence type="ECO:0000313" key="2">
    <source>
        <dbReference type="EMBL" id="GHI75356.1"/>
    </source>
</evidence>
<feature type="signal peptide" evidence="1">
    <location>
        <begin position="1"/>
        <end position="27"/>
    </location>
</feature>
<feature type="chain" id="PRO_5045787307" description="DUF4352 domain-containing protein" evidence="1">
    <location>
        <begin position="28"/>
        <end position="166"/>
    </location>
</feature>
<proteinExistence type="predicted"/>
<reference evidence="3" key="1">
    <citation type="submission" date="2023-07" db="EMBL/GenBank/DDBJ databases">
        <title>Whole genome shotgun sequence of Streptomyces spororaveus NBRC 15456.</title>
        <authorList>
            <person name="Komaki H."/>
            <person name="Tamura T."/>
        </authorList>
    </citation>
    <scope>NUCLEOTIDE SEQUENCE [LARGE SCALE GENOMIC DNA]</scope>
    <source>
        <strain evidence="3">NBRC 15456</strain>
    </source>
</reference>
<sequence>MPRSRRPGRLRGPLLALALLAPALLGAAPDGSGETISLAGNEPGLRLDVTLTRVVDPASPTGPESAGGDRLVATRFSLENTGTAVYEDSPAPSAHLLDTTGRRFTGTDTAITAGPGFPGTVALGPGASAEGFITFRIPVGAEPAAVQFALDTGLADDVGHWSLPLA</sequence>
<gene>
    <name evidence="2" type="ORF">Sspor_09170</name>
</gene>
<evidence type="ECO:0000313" key="3">
    <source>
        <dbReference type="Proteomes" id="UP000608522"/>
    </source>
</evidence>
<organism evidence="2 3">
    <name type="scientific">Streptomyces spororaveus</name>
    <dbReference type="NCBI Taxonomy" id="284039"/>
    <lineage>
        <taxon>Bacteria</taxon>
        <taxon>Bacillati</taxon>
        <taxon>Actinomycetota</taxon>
        <taxon>Actinomycetes</taxon>
        <taxon>Kitasatosporales</taxon>
        <taxon>Streptomycetaceae</taxon>
        <taxon>Streptomyces</taxon>
    </lineage>
</organism>